<name>A0A5P3AAE4_9RHOB</name>
<dbReference type="Proteomes" id="UP000325785">
    <property type="component" value="Chromosome"/>
</dbReference>
<protein>
    <submittedName>
        <fullName evidence="2">Uncharacterized protein</fullName>
    </submittedName>
</protein>
<dbReference type="EMBL" id="CP031598">
    <property type="protein sequence ID" value="QEW25673.1"/>
    <property type="molecule type" value="Genomic_DNA"/>
</dbReference>
<evidence type="ECO:0000313" key="2">
    <source>
        <dbReference type="EMBL" id="QEW25673.1"/>
    </source>
</evidence>
<evidence type="ECO:0000313" key="3">
    <source>
        <dbReference type="Proteomes" id="UP000325785"/>
    </source>
</evidence>
<organism evidence="2 3">
    <name type="scientific">Roseovarius indicus</name>
    <dbReference type="NCBI Taxonomy" id="540747"/>
    <lineage>
        <taxon>Bacteria</taxon>
        <taxon>Pseudomonadati</taxon>
        <taxon>Pseudomonadota</taxon>
        <taxon>Alphaproteobacteria</taxon>
        <taxon>Rhodobacterales</taxon>
        <taxon>Roseobacteraceae</taxon>
        <taxon>Roseovarius</taxon>
    </lineage>
</organism>
<sequence precursor="true">MMRRRSCGAMRDHVPASKAARALLTASSTSAASQSATVPMVSPVPGNIQGKVLPDLAETHAPPMNALSGRGICSLSICDVTASFCMGGFSKLVFLSFGGMLAVGKV</sequence>
<reference evidence="2 3" key="1">
    <citation type="submission" date="2018-08" db="EMBL/GenBank/DDBJ databases">
        <title>Genetic Globetrotter - A new plasmid hitch-hiking vast phylogenetic and geographic distances.</title>
        <authorList>
            <person name="Vollmers J."/>
            <person name="Petersen J."/>
        </authorList>
    </citation>
    <scope>NUCLEOTIDE SEQUENCE [LARGE SCALE GENOMIC DNA]</scope>
    <source>
        <strain evidence="2 3">DSM 26383</strain>
    </source>
</reference>
<accession>A0A5P3AAE4</accession>
<proteinExistence type="predicted"/>
<keyword evidence="1" id="KW-0732">Signal</keyword>
<evidence type="ECO:0000256" key="1">
    <source>
        <dbReference type="SAM" id="SignalP"/>
    </source>
</evidence>
<feature type="signal peptide" evidence="1">
    <location>
        <begin position="1"/>
        <end position="31"/>
    </location>
</feature>
<dbReference type="KEGG" id="rid:RIdsm_01460"/>
<feature type="chain" id="PRO_5024820775" evidence="1">
    <location>
        <begin position="32"/>
        <end position="106"/>
    </location>
</feature>
<dbReference type="AlphaFoldDB" id="A0A5P3AAE4"/>
<gene>
    <name evidence="2" type="ORF">RIdsm_01460</name>
</gene>